<gene>
    <name evidence="2" type="ORF">GSY63_21845</name>
</gene>
<accession>A0A966DW12</accession>
<keyword evidence="1" id="KW-0472">Membrane</keyword>
<keyword evidence="1" id="KW-0812">Transmembrane</keyword>
<keyword evidence="3" id="KW-1185">Reference proteome</keyword>
<protein>
    <submittedName>
        <fullName evidence="2">Uncharacterized protein</fullName>
    </submittedName>
</protein>
<organism evidence="2 3">
    <name type="scientific">Mucilaginibacter agri</name>
    <dbReference type="NCBI Taxonomy" id="2695265"/>
    <lineage>
        <taxon>Bacteria</taxon>
        <taxon>Pseudomonadati</taxon>
        <taxon>Bacteroidota</taxon>
        <taxon>Sphingobacteriia</taxon>
        <taxon>Sphingobacteriales</taxon>
        <taxon>Sphingobacteriaceae</taxon>
        <taxon>Mucilaginibacter</taxon>
    </lineage>
</organism>
<reference evidence="2" key="1">
    <citation type="submission" date="2020-01" db="EMBL/GenBank/DDBJ databases">
        <authorList>
            <person name="Seo Y.L."/>
        </authorList>
    </citation>
    <scope>NUCLEOTIDE SEQUENCE</scope>
    <source>
        <strain evidence="2">R11</strain>
    </source>
</reference>
<reference evidence="2" key="2">
    <citation type="submission" date="2020-10" db="EMBL/GenBank/DDBJ databases">
        <title>Mucilaginibacter sp. nov., isolated from soil.</title>
        <authorList>
            <person name="Jeon C.O."/>
        </authorList>
    </citation>
    <scope>NUCLEOTIDE SEQUENCE</scope>
    <source>
        <strain evidence="2">R11</strain>
    </source>
</reference>
<name>A0A966DW12_9SPHI</name>
<dbReference type="Proteomes" id="UP000638732">
    <property type="component" value="Unassembled WGS sequence"/>
</dbReference>
<keyword evidence="1" id="KW-1133">Transmembrane helix</keyword>
<dbReference type="AlphaFoldDB" id="A0A966DW12"/>
<feature type="transmembrane region" description="Helical" evidence="1">
    <location>
        <begin position="31"/>
        <end position="49"/>
    </location>
</feature>
<dbReference type="RefSeq" id="WP_166587993.1">
    <property type="nucleotide sequence ID" value="NZ_WWEO01000045.1"/>
</dbReference>
<proteinExistence type="predicted"/>
<evidence type="ECO:0000256" key="1">
    <source>
        <dbReference type="SAM" id="Phobius"/>
    </source>
</evidence>
<evidence type="ECO:0000313" key="3">
    <source>
        <dbReference type="Proteomes" id="UP000638732"/>
    </source>
</evidence>
<sequence>MTSEEEQHLKDLVKDALKEQKPGWLTLIERTIIPVILCISTVVLGIVGWRSNETQLNLTKEKQRLDSINTDRSFQLNLVEQYSQDISSGDTLKRNNANYLLRLMDSSFAKKVLSYPWYSSYQEKEGVVYNKEGNDIIKSQSDILLSYSNIKVYYTDASQKAKATSINKLLKDRGAQSNVSVPGYSLSKVNNQIVYYNVAQLNYCKAVQNLLQKSNYGNFEIRQSSGASQTIPYFKIYVTQ</sequence>
<dbReference type="EMBL" id="WWEO01000045">
    <property type="protein sequence ID" value="NCD72022.1"/>
    <property type="molecule type" value="Genomic_DNA"/>
</dbReference>
<comment type="caution">
    <text evidence="2">The sequence shown here is derived from an EMBL/GenBank/DDBJ whole genome shotgun (WGS) entry which is preliminary data.</text>
</comment>
<evidence type="ECO:0000313" key="2">
    <source>
        <dbReference type="EMBL" id="NCD72022.1"/>
    </source>
</evidence>